<accession>A0A4R4NLL9</accession>
<dbReference type="Pfam" id="PF01593">
    <property type="entry name" value="Amino_oxidase"/>
    <property type="match status" value="1"/>
</dbReference>
<comment type="subunit">
    <text evidence="2">Interacts with COX5B; this interaction may contribute to localize PYROXD2 to the inner face of the inner mitochondrial membrane.</text>
</comment>
<dbReference type="PANTHER" id="PTHR10668">
    <property type="entry name" value="PHYTOENE DEHYDROGENASE"/>
    <property type="match status" value="1"/>
</dbReference>
<dbReference type="SUPFAM" id="SSF51905">
    <property type="entry name" value="FAD/NAD(P)-binding domain"/>
    <property type="match status" value="1"/>
</dbReference>
<reference evidence="5 6" key="1">
    <citation type="submission" date="2019-03" db="EMBL/GenBank/DDBJ databases">
        <title>Draft genome sequences of novel Actinobacteria.</title>
        <authorList>
            <person name="Sahin N."/>
            <person name="Ay H."/>
            <person name="Saygin H."/>
        </authorList>
    </citation>
    <scope>NUCLEOTIDE SEQUENCE [LARGE SCALE GENOMIC DNA]</scope>
    <source>
        <strain evidence="5 6">DSM 45347</strain>
    </source>
</reference>
<comment type="caution">
    <text evidence="5">The sequence shown here is derived from an EMBL/GenBank/DDBJ whole genome shotgun (WGS) entry which is preliminary data.</text>
</comment>
<evidence type="ECO:0000256" key="1">
    <source>
        <dbReference type="ARBA" id="ARBA00037217"/>
    </source>
</evidence>
<proteinExistence type="predicted"/>
<evidence type="ECO:0000313" key="5">
    <source>
        <dbReference type="EMBL" id="TDC09624.1"/>
    </source>
</evidence>
<dbReference type="InterPro" id="IPR002937">
    <property type="entry name" value="Amino_oxidase"/>
</dbReference>
<dbReference type="PANTHER" id="PTHR10668:SF105">
    <property type="entry name" value="DEHYDROGENASE-RELATED"/>
    <property type="match status" value="1"/>
</dbReference>
<dbReference type="RefSeq" id="WP_131943395.1">
    <property type="nucleotide sequence ID" value="NZ_BAAAMX010000011.1"/>
</dbReference>
<dbReference type="EMBL" id="SMJW01000193">
    <property type="protein sequence ID" value="TDC09624.1"/>
    <property type="molecule type" value="Genomic_DNA"/>
</dbReference>
<comment type="function">
    <text evidence="1">Probable oxidoreductase that may play a role as regulator of mitochondrial function.</text>
</comment>
<dbReference type="InterPro" id="IPR036188">
    <property type="entry name" value="FAD/NAD-bd_sf"/>
</dbReference>
<dbReference type="Gene3D" id="3.50.50.60">
    <property type="entry name" value="FAD/NAD(P)-binding domain"/>
    <property type="match status" value="2"/>
</dbReference>
<evidence type="ECO:0000256" key="2">
    <source>
        <dbReference type="ARBA" id="ARBA00038825"/>
    </source>
</evidence>
<keyword evidence="6" id="KW-1185">Reference proteome</keyword>
<dbReference type="Proteomes" id="UP000295431">
    <property type="component" value="Unassembled WGS sequence"/>
</dbReference>
<feature type="domain" description="Amine oxidase" evidence="4">
    <location>
        <begin position="13"/>
        <end position="281"/>
    </location>
</feature>
<sequence>MADAVVVGAGHNGLVAANLLADAGWDVEVLEAQPEPGGAVRSDRGVHPDYVSDLCSAFYPLGVASPVMRALELERHGLRWRHAPAVLAHPLPDGRCAVLERDRDATAANLERLGAGDGEAWLRLCAAWDAMGEDVLRALFTPFPPVRAALPLAAAARRAGGLRIARSLLAPVRTLGEQEFTGPGGRLLLAGAALHTDMLPESTAGSVFGWLLAMIGQRDGWPVPEGGAGELTAALVRRLEARGGRLRCGTPVASVVVRGGRALGVRTAGGEPVRAAKAVLADVSAPALYGGLVGWSDLPASLRADMRRFSWDHATFKVDWALSGPIPWSSPGAARAGTVHLSPGMEALTDYSADLATGRVPAEPFALLGQMTTADPSRSPAGTESVWAYTHVPHRVRRDAGPDGITGAWDEREQNAMADRLEGVVERLAPGFRSRIADRRVIAPPAFQDHDANLLNGALNGGTALIHQQLVFRPVPGLGRAETPIPGLYLASASAHPGGGVHGACGANAARAALAHAGPGGRVLTSALGALGRLLAP</sequence>
<dbReference type="AlphaFoldDB" id="A0A4R4NLL9"/>
<name>A0A4R4NLL9_9ACTN</name>
<organism evidence="5 6">
    <name type="scientific">Actinomadura bangladeshensis</name>
    <dbReference type="NCBI Taxonomy" id="453573"/>
    <lineage>
        <taxon>Bacteria</taxon>
        <taxon>Bacillati</taxon>
        <taxon>Actinomycetota</taxon>
        <taxon>Actinomycetes</taxon>
        <taxon>Streptosporangiales</taxon>
        <taxon>Thermomonosporaceae</taxon>
        <taxon>Actinomadura</taxon>
    </lineage>
</organism>
<dbReference type="GO" id="GO:0016491">
    <property type="term" value="F:oxidoreductase activity"/>
    <property type="evidence" value="ECO:0007669"/>
    <property type="project" value="InterPro"/>
</dbReference>
<evidence type="ECO:0000256" key="3">
    <source>
        <dbReference type="ARBA" id="ARBA00040298"/>
    </source>
</evidence>
<evidence type="ECO:0000259" key="4">
    <source>
        <dbReference type="Pfam" id="PF01593"/>
    </source>
</evidence>
<gene>
    <name evidence="5" type="ORF">E1284_29310</name>
</gene>
<protein>
    <recommendedName>
        <fullName evidence="3">Pyridine nucleotide-disulfide oxidoreductase domain-containing protein 2</fullName>
    </recommendedName>
</protein>
<evidence type="ECO:0000313" key="6">
    <source>
        <dbReference type="Proteomes" id="UP000295431"/>
    </source>
</evidence>
<dbReference type="OrthoDB" id="833207at2"/>